<sequence length="191" mass="21407">MSKRVFAVTADVNNYLILQETELEMSVQLTTGDLYILDGTPKIKDWEAVHVDWLIVPGETGLTVPDIAAWGATIFAIPEKVSRILEPSLKDSCELLPLTLDGEAWHVVHILSCLEALDEERSTRNMRNGKPSRTRRFNKLVLNSDAITTRGLFRVKGVGLTTYCADVEGGFYELVKQNNLKGLKFREVELS</sequence>
<dbReference type="Proteomes" id="UP001501565">
    <property type="component" value="Unassembled WGS sequence"/>
</dbReference>
<dbReference type="Pfam" id="PF07791">
    <property type="entry name" value="Imm11"/>
    <property type="match status" value="1"/>
</dbReference>
<gene>
    <name evidence="2" type="ORF">GCM10022277_19610</name>
</gene>
<protein>
    <recommendedName>
        <fullName evidence="1">Immunity MXAN-0049 protein domain-containing protein</fullName>
    </recommendedName>
</protein>
<feature type="domain" description="Immunity MXAN-0049 protein" evidence="1">
    <location>
        <begin position="102"/>
        <end position="189"/>
    </location>
</feature>
<keyword evidence="3" id="KW-1185">Reference proteome</keyword>
<reference evidence="3" key="1">
    <citation type="journal article" date="2019" name="Int. J. Syst. Evol. Microbiol.">
        <title>The Global Catalogue of Microorganisms (GCM) 10K type strain sequencing project: providing services to taxonomists for standard genome sequencing and annotation.</title>
        <authorList>
            <consortium name="The Broad Institute Genomics Platform"/>
            <consortium name="The Broad Institute Genome Sequencing Center for Infectious Disease"/>
            <person name="Wu L."/>
            <person name="Ma J."/>
        </authorList>
    </citation>
    <scope>NUCLEOTIDE SEQUENCE [LARGE SCALE GENOMIC DNA]</scope>
    <source>
        <strain evidence="3">JCM 17551</strain>
    </source>
</reference>
<dbReference type="InterPro" id="IPR012433">
    <property type="entry name" value="Imm11"/>
</dbReference>
<dbReference type="RefSeq" id="WP_344798049.1">
    <property type="nucleotide sequence ID" value="NZ_BAABBN010000007.1"/>
</dbReference>
<evidence type="ECO:0000313" key="3">
    <source>
        <dbReference type="Proteomes" id="UP001501565"/>
    </source>
</evidence>
<evidence type="ECO:0000259" key="1">
    <source>
        <dbReference type="Pfam" id="PF07791"/>
    </source>
</evidence>
<name>A0ABP7MLH6_9GAMM</name>
<organism evidence="2 3">
    <name type="scientific">Litoribacillus peritrichatus</name>
    <dbReference type="NCBI Taxonomy" id="718191"/>
    <lineage>
        <taxon>Bacteria</taxon>
        <taxon>Pseudomonadati</taxon>
        <taxon>Pseudomonadota</taxon>
        <taxon>Gammaproteobacteria</taxon>
        <taxon>Oceanospirillales</taxon>
        <taxon>Oceanospirillaceae</taxon>
        <taxon>Litoribacillus</taxon>
    </lineage>
</organism>
<proteinExistence type="predicted"/>
<dbReference type="EMBL" id="BAABBN010000007">
    <property type="protein sequence ID" value="GAA3923885.1"/>
    <property type="molecule type" value="Genomic_DNA"/>
</dbReference>
<comment type="caution">
    <text evidence="2">The sequence shown here is derived from an EMBL/GenBank/DDBJ whole genome shotgun (WGS) entry which is preliminary data.</text>
</comment>
<accession>A0ABP7MLH6</accession>
<evidence type="ECO:0000313" key="2">
    <source>
        <dbReference type="EMBL" id="GAA3923885.1"/>
    </source>
</evidence>